<dbReference type="Pfam" id="PF12631">
    <property type="entry name" value="MnmE_helical"/>
    <property type="match status" value="1"/>
</dbReference>
<dbReference type="OrthoDB" id="9805918at2"/>
<dbReference type="GO" id="GO:0005525">
    <property type="term" value="F:GTP binding"/>
    <property type="evidence" value="ECO:0007669"/>
    <property type="project" value="UniProtKB-UniRule"/>
</dbReference>
<dbReference type="InterPro" id="IPR031168">
    <property type="entry name" value="G_TrmE"/>
</dbReference>
<dbReference type="InterPro" id="IPR004520">
    <property type="entry name" value="GTPase_MnmE"/>
</dbReference>
<dbReference type="Gene3D" id="1.20.120.430">
    <property type="entry name" value="tRNA modification GTPase MnmE domain 2"/>
    <property type="match status" value="1"/>
</dbReference>
<dbReference type="Pfam" id="PF10396">
    <property type="entry name" value="TrmE_N"/>
    <property type="match status" value="1"/>
</dbReference>
<feature type="binding site" evidence="10">
    <location>
        <position position="226"/>
    </location>
    <ligand>
        <name>K(+)</name>
        <dbReference type="ChEBI" id="CHEBI:29103"/>
    </ligand>
</feature>
<evidence type="ECO:0000256" key="7">
    <source>
        <dbReference type="ARBA" id="ARBA00022842"/>
    </source>
</evidence>
<dbReference type="InterPro" id="IPR025867">
    <property type="entry name" value="MnmE_helical"/>
</dbReference>
<comment type="similarity">
    <text evidence="1 10 11">Belongs to the TRAFAC class TrmE-Era-EngA-EngB-Septin-like GTPase superfamily. TrmE GTPase family.</text>
</comment>
<keyword evidence="4 10" id="KW-0479">Metal-binding</keyword>
<feature type="binding site" evidence="10">
    <location>
        <position position="247"/>
    </location>
    <ligand>
        <name>K(+)</name>
        <dbReference type="ChEBI" id="CHEBI:29103"/>
    </ligand>
</feature>
<evidence type="ECO:0000259" key="12">
    <source>
        <dbReference type="PROSITE" id="PS51709"/>
    </source>
</evidence>
<accession>A0A4D6Y4V8</accession>
<reference evidence="13 14" key="2">
    <citation type="submission" date="2019-05" db="EMBL/GenBank/DDBJ databases">
        <title>Genome evolution of the obligate endosymbiont Buchnera aphidicola.</title>
        <authorList>
            <person name="Moran N.A."/>
        </authorList>
    </citation>
    <scope>NUCLEOTIDE SEQUENCE [LARGE SCALE GENOMIC DNA]</scope>
    <source>
        <strain evidence="13 14">Mst</strain>
    </source>
</reference>
<keyword evidence="7 10" id="KW-0460">Magnesium</keyword>
<feature type="binding site" evidence="10">
    <location>
        <begin position="226"/>
        <end position="231"/>
    </location>
    <ligand>
        <name>GTP</name>
        <dbReference type="ChEBI" id="CHEBI:37565"/>
    </ligand>
</feature>
<dbReference type="InterPro" id="IPR027368">
    <property type="entry name" value="MnmE_dom2"/>
</dbReference>
<feature type="binding site" evidence="10">
    <location>
        <begin position="245"/>
        <end position="251"/>
    </location>
    <ligand>
        <name>GTP</name>
        <dbReference type="ChEBI" id="CHEBI:37565"/>
    </ligand>
</feature>
<dbReference type="Gene3D" id="3.40.50.300">
    <property type="entry name" value="P-loop containing nucleotide triphosphate hydrolases"/>
    <property type="match status" value="1"/>
</dbReference>
<dbReference type="GO" id="GO:0005829">
    <property type="term" value="C:cytosol"/>
    <property type="evidence" value="ECO:0007669"/>
    <property type="project" value="TreeGrafter"/>
</dbReference>
<dbReference type="EC" id="3.6.-.-" evidence="10"/>
<evidence type="ECO:0000256" key="11">
    <source>
        <dbReference type="RuleBase" id="RU003313"/>
    </source>
</evidence>
<evidence type="ECO:0000256" key="4">
    <source>
        <dbReference type="ARBA" id="ARBA00022723"/>
    </source>
</evidence>
<evidence type="ECO:0000256" key="5">
    <source>
        <dbReference type="ARBA" id="ARBA00022741"/>
    </source>
</evidence>
<feature type="binding site" evidence="10">
    <location>
        <position position="120"/>
    </location>
    <ligand>
        <name>(6S)-5-formyl-5,6,7,8-tetrahydrofolate</name>
        <dbReference type="ChEBI" id="CHEBI:57457"/>
    </ligand>
</feature>
<evidence type="ECO:0000313" key="13">
    <source>
        <dbReference type="EMBL" id="QCI24139.1"/>
    </source>
</evidence>
<proteinExistence type="inferred from homology"/>
<dbReference type="InterPro" id="IPR027266">
    <property type="entry name" value="TrmE/GcvT-like"/>
</dbReference>
<keyword evidence="6 10" id="KW-0378">Hydrolase</keyword>
<evidence type="ECO:0000256" key="2">
    <source>
        <dbReference type="ARBA" id="ARBA00022490"/>
    </source>
</evidence>
<keyword evidence="9 10" id="KW-0342">GTP-binding</keyword>
<comment type="function">
    <text evidence="10">Exhibits a very high intrinsic GTPase hydrolysis rate. Involved in the addition of a carboxymethylaminomethyl (cmnm) group at the wobble position (U34) of certain tRNAs, forming tRNA-cmnm(5)s(2)U34.</text>
</comment>
<evidence type="ECO:0000256" key="10">
    <source>
        <dbReference type="HAMAP-Rule" id="MF_00379"/>
    </source>
</evidence>
<dbReference type="RefSeq" id="WP_158343071.1">
    <property type="nucleotide sequence ID" value="NZ_CP034861.1"/>
</dbReference>
<dbReference type="NCBIfam" id="TIGR00231">
    <property type="entry name" value="small_GTP"/>
    <property type="match status" value="1"/>
</dbReference>
<dbReference type="InterPro" id="IPR018948">
    <property type="entry name" value="GTP-bd_TrmE_N"/>
</dbReference>
<dbReference type="NCBIfam" id="NF003661">
    <property type="entry name" value="PRK05291.1-3"/>
    <property type="match status" value="1"/>
</dbReference>
<evidence type="ECO:0000313" key="14">
    <source>
        <dbReference type="Proteomes" id="UP000298673"/>
    </source>
</evidence>
<feature type="binding site" evidence="10">
    <location>
        <position position="245"/>
    </location>
    <ligand>
        <name>K(+)</name>
        <dbReference type="ChEBI" id="CHEBI:29103"/>
    </ligand>
</feature>
<dbReference type="EMBL" id="CP034861">
    <property type="protein sequence ID" value="QCI24139.1"/>
    <property type="molecule type" value="Genomic_DNA"/>
</dbReference>
<feature type="binding site" evidence="10">
    <location>
        <position position="454"/>
    </location>
    <ligand>
        <name>(6S)-5-formyl-5,6,7,8-tetrahydrofolate</name>
        <dbReference type="ChEBI" id="CHEBI:57457"/>
    </ligand>
</feature>
<feature type="domain" description="TrmE-type G" evidence="12">
    <location>
        <begin position="216"/>
        <end position="378"/>
    </location>
</feature>
<dbReference type="SUPFAM" id="SSF52540">
    <property type="entry name" value="P-loop containing nucleoside triphosphate hydrolases"/>
    <property type="match status" value="1"/>
</dbReference>
<dbReference type="PANTHER" id="PTHR42714">
    <property type="entry name" value="TRNA MODIFICATION GTPASE GTPBP3"/>
    <property type="match status" value="1"/>
</dbReference>
<feature type="binding site" evidence="10">
    <location>
        <position position="23"/>
    </location>
    <ligand>
        <name>(6S)-5-formyl-5,6,7,8-tetrahydrofolate</name>
        <dbReference type="ChEBI" id="CHEBI:57457"/>
    </ligand>
</feature>
<dbReference type="GO" id="GO:0002098">
    <property type="term" value="P:tRNA wobble uridine modification"/>
    <property type="evidence" value="ECO:0007669"/>
    <property type="project" value="TreeGrafter"/>
</dbReference>
<keyword evidence="3 10" id="KW-0819">tRNA processing</keyword>
<feature type="binding site" evidence="10">
    <location>
        <position position="250"/>
    </location>
    <ligand>
        <name>K(+)</name>
        <dbReference type="ChEBI" id="CHEBI:29103"/>
    </ligand>
</feature>
<feature type="binding site" evidence="10">
    <location>
        <position position="80"/>
    </location>
    <ligand>
        <name>(6S)-5-formyl-5,6,7,8-tetrahydrofolate</name>
        <dbReference type="ChEBI" id="CHEBI:57457"/>
    </ligand>
</feature>
<dbReference type="Proteomes" id="UP000298673">
    <property type="component" value="Chromosome"/>
</dbReference>
<dbReference type="GO" id="GO:0030488">
    <property type="term" value="P:tRNA methylation"/>
    <property type="evidence" value="ECO:0007669"/>
    <property type="project" value="TreeGrafter"/>
</dbReference>
<dbReference type="NCBIfam" id="TIGR00450">
    <property type="entry name" value="mnmE_trmE_thdF"/>
    <property type="match status" value="1"/>
</dbReference>
<dbReference type="Pfam" id="PF01926">
    <property type="entry name" value="MMR_HSR1"/>
    <property type="match status" value="1"/>
</dbReference>
<dbReference type="InterPro" id="IPR005225">
    <property type="entry name" value="Small_GTP-bd"/>
</dbReference>
<dbReference type="FunFam" id="3.40.50.300:FF:001376">
    <property type="entry name" value="tRNA modification GTPase MnmE"/>
    <property type="match status" value="1"/>
</dbReference>
<evidence type="ECO:0000256" key="9">
    <source>
        <dbReference type="ARBA" id="ARBA00023134"/>
    </source>
</evidence>
<gene>
    <name evidence="10 13" type="primary">mnmE</name>
    <name evidence="10" type="synonym">trmE</name>
    <name evidence="13" type="ORF">D9V75_00080</name>
</gene>
<dbReference type="CDD" id="cd14858">
    <property type="entry name" value="TrmE_N"/>
    <property type="match status" value="1"/>
</dbReference>
<reference evidence="13 14" key="1">
    <citation type="submission" date="2018-12" db="EMBL/GenBank/DDBJ databases">
        <authorList>
            <person name="Chong R.A."/>
        </authorList>
    </citation>
    <scope>NUCLEOTIDE SEQUENCE [LARGE SCALE GENOMIC DNA]</scope>
    <source>
        <strain evidence="13 14">Mst</strain>
    </source>
</reference>
<feature type="binding site" evidence="10">
    <location>
        <position position="230"/>
    </location>
    <ligand>
        <name>Mg(2+)</name>
        <dbReference type="ChEBI" id="CHEBI:18420"/>
    </ligand>
</feature>
<keyword evidence="8 10" id="KW-0630">Potassium</keyword>
<feature type="binding site" evidence="10">
    <location>
        <position position="251"/>
    </location>
    <ligand>
        <name>Mg(2+)</name>
        <dbReference type="ChEBI" id="CHEBI:18420"/>
    </ligand>
</feature>
<dbReference type="Gene3D" id="3.30.1360.120">
    <property type="entry name" value="Probable tRNA modification gtpase trme, domain 1"/>
    <property type="match status" value="1"/>
</dbReference>
<dbReference type="InterPro" id="IPR027417">
    <property type="entry name" value="P-loop_NTPase"/>
</dbReference>
<comment type="subunit">
    <text evidence="10">Homodimer. Heterotetramer of two MnmE and two MnmG subunits.</text>
</comment>
<dbReference type="InterPro" id="IPR006073">
    <property type="entry name" value="GTP-bd"/>
</dbReference>
<dbReference type="AlphaFoldDB" id="A0A4D6Y4V8"/>
<feature type="binding site" evidence="10">
    <location>
        <begin position="270"/>
        <end position="273"/>
    </location>
    <ligand>
        <name>GTP</name>
        <dbReference type="ChEBI" id="CHEBI:37565"/>
    </ligand>
</feature>
<organism evidence="13 14">
    <name type="scientific">Buchnera aphidicola</name>
    <name type="common">Muscaphis stroyani</name>
    <dbReference type="NCBI Taxonomy" id="1241869"/>
    <lineage>
        <taxon>Bacteria</taxon>
        <taxon>Pseudomonadati</taxon>
        <taxon>Pseudomonadota</taxon>
        <taxon>Gammaproteobacteria</taxon>
        <taxon>Enterobacterales</taxon>
        <taxon>Erwiniaceae</taxon>
        <taxon>Buchnera</taxon>
    </lineage>
</organism>
<comment type="caution">
    <text evidence="10">Lacks conserved residue(s) required for the propagation of feature annotation.</text>
</comment>
<name>A0A4D6Y4V8_9GAMM</name>
<sequence length="454" mass="50999">MIHIDTIVAQVTAPGKSAVAILRISGSQAGQVAIKILGQIPKSRFANYSKFLGKNKSTLDKGISLWFPSPYSLTGEDVLELQGHGSPLIIDSLMKRILSIKNVRIAKPGEFSERAFLNGKIDLIQAESIDDLINSETTSSMRASLNSLQGDFSFYIKELIKILISLRTHIEASIDFSEEGNYDNLIDLVNLKIKELINKFKKVKIMALQGSLLREEKKIVIAGLPNAGKSSLLNALSRCDRAIVTDVPGTTRDVLYERINISGHLLEIIDTAGLRHTDDEVEKIGIEKAWKKIKESDHVLFVIDKTLISNEKHQKMICQEFLKNISNNIEVTFILNKNDLVSSSFDSKKIGKFTYISISTRTGKNIDLLRHHLIKKEINESRESTFIARRRHVTQLNLAFSEVLKSNNIWKKFKNIELLAESLNLTHKLLGEITGEFTSDDLLDHIFSNFCIGK</sequence>
<keyword evidence="2 10" id="KW-0963">Cytoplasm</keyword>
<dbReference type="GO" id="GO:0003924">
    <property type="term" value="F:GTPase activity"/>
    <property type="evidence" value="ECO:0007669"/>
    <property type="project" value="UniProtKB-UniRule"/>
</dbReference>
<comment type="cofactor">
    <cofactor evidence="10">
        <name>K(+)</name>
        <dbReference type="ChEBI" id="CHEBI:29103"/>
    </cofactor>
    <text evidence="10">Binds 1 potassium ion per subunit.</text>
</comment>
<evidence type="ECO:0000256" key="8">
    <source>
        <dbReference type="ARBA" id="ARBA00022958"/>
    </source>
</evidence>
<evidence type="ECO:0000256" key="1">
    <source>
        <dbReference type="ARBA" id="ARBA00011043"/>
    </source>
</evidence>
<dbReference type="PANTHER" id="PTHR42714:SF2">
    <property type="entry name" value="TRNA MODIFICATION GTPASE GTPBP3, MITOCHONDRIAL"/>
    <property type="match status" value="1"/>
</dbReference>
<comment type="subcellular location">
    <subcellularLocation>
        <location evidence="10">Cytoplasm</location>
    </subcellularLocation>
</comment>
<dbReference type="GO" id="GO:0046872">
    <property type="term" value="F:metal ion binding"/>
    <property type="evidence" value="ECO:0007669"/>
    <property type="project" value="UniProtKB-KW"/>
</dbReference>
<evidence type="ECO:0000256" key="6">
    <source>
        <dbReference type="ARBA" id="ARBA00022801"/>
    </source>
</evidence>
<keyword evidence="5 10" id="KW-0547">Nucleotide-binding</keyword>
<dbReference type="CDD" id="cd04164">
    <property type="entry name" value="trmE"/>
    <property type="match status" value="1"/>
</dbReference>
<dbReference type="HAMAP" id="MF_00379">
    <property type="entry name" value="GTPase_MnmE"/>
    <property type="match status" value="1"/>
</dbReference>
<evidence type="ECO:0000256" key="3">
    <source>
        <dbReference type="ARBA" id="ARBA00022694"/>
    </source>
</evidence>
<dbReference type="PROSITE" id="PS51709">
    <property type="entry name" value="G_TRME"/>
    <property type="match status" value="1"/>
</dbReference>
<protein>
    <recommendedName>
        <fullName evidence="10">tRNA modification GTPase MnmE</fullName>
        <ecNumber evidence="10">3.6.-.-</ecNumber>
    </recommendedName>
</protein>